<organism evidence="1 2">
    <name type="scientific">Elsinoe batatas</name>
    <dbReference type="NCBI Taxonomy" id="2601811"/>
    <lineage>
        <taxon>Eukaryota</taxon>
        <taxon>Fungi</taxon>
        <taxon>Dikarya</taxon>
        <taxon>Ascomycota</taxon>
        <taxon>Pezizomycotina</taxon>
        <taxon>Dothideomycetes</taxon>
        <taxon>Dothideomycetidae</taxon>
        <taxon>Myriangiales</taxon>
        <taxon>Elsinoaceae</taxon>
        <taxon>Elsinoe</taxon>
    </lineage>
</organism>
<evidence type="ECO:0000313" key="1">
    <source>
        <dbReference type="EMBL" id="KAG8630597.1"/>
    </source>
</evidence>
<name>A0A8K0L7Y7_9PEZI</name>
<proteinExistence type="predicted"/>
<keyword evidence="2" id="KW-1185">Reference proteome</keyword>
<dbReference type="Proteomes" id="UP000809789">
    <property type="component" value="Unassembled WGS sequence"/>
</dbReference>
<comment type="caution">
    <text evidence="1">The sequence shown here is derived from an EMBL/GenBank/DDBJ whole genome shotgun (WGS) entry which is preliminary data.</text>
</comment>
<accession>A0A8K0L7Y7</accession>
<evidence type="ECO:0000313" key="2">
    <source>
        <dbReference type="Proteomes" id="UP000809789"/>
    </source>
</evidence>
<dbReference type="AlphaFoldDB" id="A0A8K0L7Y7"/>
<reference evidence="1" key="1">
    <citation type="submission" date="2021-07" db="EMBL/GenBank/DDBJ databases">
        <title>Elsinoe batatas strain:CRI-CJ2 Genome sequencing and assembly.</title>
        <authorList>
            <person name="Huang L."/>
        </authorList>
    </citation>
    <scope>NUCLEOTIDE SEQUENCE</scope>
    <source>
        <strain evidence="1">CRI-CJ2</strain>
    </source>
</reference>
<gene>
    <name evidence="1" type="ORF">KVT40_002216</name>
</gene>
<sequence>MTKRKATMQINELKIDPDTLTALCSLPDEEAVVLFFPATDERQHFEAFEESLRRERLGKVHGVAYGMDAKFTTRHWHHIDRHPSILVVIAEPPDENWRDAVQNQVIFARTVMAVYHEIHAGTEPDAFVVVYCGRNTYDPPASIGTAIQVEDWDTGDWTSVAKFLMKGEVLES</sequence>
<dbReference type="OrthoDB" id="47059at2759"/>
<dbReference type="EMBL" id="JAESVG020000002">
    <property type="protein sequence ID" value="KAG8630597.1"/>
    <property type="molecule type" value="Genomic_DNA"/>
</dbReference>
<protein>
    <submittedName>
        <fullName evidence="1">Uncharacterized protein</fullName>
    </submittedName>
</protein>